<keyword evidence="2" id="KW-0449">Lipoprotein</keyword>
<dbReference type="NCBIfam" id="TIGR01845">
    <property type="entry name" value="outer_NodT"/>
    <property type="match status" value="1"/>
</dbReference>
<proteinExistence type="inferred from homology"/>
<dbReference type="InterPro" id="IPR003423">
    <property type="entry name" value="OMP_efflux"/>
</dbReference>
<keyword evidence="2" id="KW-0472">Membrane</keyword>
<keyword evidence="2" id="KW-0564">Palmitate</keyword>
<dbReference type="Gene3D" id="2.20.200.10">
    <property type="entry name" value="Outer membrane efflux proteins (OEP)"/>
    <property type="match status" value="1"/>
</dbReference>
<reference evidence="3 4" key="1">
    <citation type="journal article" date="2013" name="Int. J. Syst. Evol. Microbiol.">
        <title>Comamonas guangdongensis sp. nov., isolated from subterranean forest sediment, and emended description of the genus Comamonas.</title>
        <authorList>
            <person name="Zhang J."/>
            <person name="Wang Y."/>
            <person name="Zhou S."/>
            <person name="Wu C."/>
            <person name="He J."/>
            <person name="Li F."/>
        </authorList>
    </citation>
    <scope>NUCLEOTIDE SEQUENCE [LARGE SCALE GENOMIC DNA]</scope>
    <source>
        <strain evidence="3 4">CCTCC AB2011133</strain>
    </source>
</reference>
<keyword evidence="2" id="KW-1134">Transmembrane beta strand</keyword>
<evidence type="ECO:0000256" key="1">
    <source>
        <dbReference type="ARBA" id="ARBA00007613"/>
    </source>
</evidence>
<accession>A0ABV3ZXW0</accession>
<evidence type="ECO:0000256" key="2">
    <source>
        <dbReference type="RuleBase" id="RU362097"/>
    </source>
</evidence>
<evidence type="ECO:0000313" key="4">
    <source>
        <dbReference type="Proteomes" id="UP001561046"/>
    </source>
</evidence>
<comment type="subcellular location">
    <subcellularLocation>
        <location evidence="2">Cell membrane</location>
        <topology evidence="2">Lipid-anchor</topology>
    </subcellularLocation>
</comment>
<evidence type="ECO:0000313" key="3">
    <source>
        <dbReference type="EMBL" id="MEX8194235.1"/>
    </source>
</evidence>
<dbReference type="Proteomes" id="UP001561046">
    <property type="component" value="Unassembled WGS sequence"/>
</dbReference>
<dbReference type="PANTHER" id="PTHR30203:SF25">
    <property type="entry name" value="OUTER MEMBRANE PROTEIN-RELATED"/>
    <property type="match status" value="1"/>
</dbReference>
<dbReference type="InterPro" id="IPR010131">
    <property type="entry name" value="MdtP/NodT-like"/>
</dbReference>
<comment type="similarity">
    <text evidence="1 2">Belongs to the outer membrane factor (OMF) (TC 1.B.17) family.</text>
</comment>
<dbReference type="SUPFAM" id="SSF56954">
    <property type="entry name" value="Outer membrane efflux proteins (OEP)"/>
    <property type="match status" value="1"/>
</dbReference>
<keyword evidence="2" id="KW-0812">Transmembrane</keyword>
<organism evidence="3 4">
    <name type="scientific">Comamonas guangdongensis</name>
    <dbReference type="NCBI Taxonomy" id="510515"/>
    <lineage>
        <taxon>Bacteria</taxon>
        <taxon>Pseudomonadati</taxon>
        <taxon>Pseudomonadota</taxon>
        <taxon>Betaproteobacteria</taxon>
        <taxon>Burkholderiales</taxon>
        <taxon>Comamonadaceae</taxon>
        <taxon>Comamonas</taxon>
    </lineage>
</organism>
<protein>
    <submittedName>
        <fullName evidence="3">Efflux transporter outer membrane subunit</fullName>
    </submittedName>
</protein>
<gene>
    <name evidence="3" type="ORF">AB6724_15450</name>
</gene>
<dbReference type="EMBL" id="JBFYGN010000018">
    <property type="protein sequence ID" value="MEX8194235.1"/>
    <property type="molecule type" value="Genomic_DNA"/>
</dbReference>
<dbReference type="PROSITE" id="PS51257">
    <property type="entry name" value="PROKAR_LIPOPROTEIN"/>
    <property type="match status" value="1"/>
</dbReference>
<dbReference type="PANTHER" id="PTHR30203">
    <property type="entry name" value="OUTER MEMBRANE CATION EFFLUX PROTEIN"/>
    <property type="match status" value="1"/>
</dbReference>
<comment type="caution">
    <text evidence="3">The sequence shown here is derived from an EMBL/GenBank/DDBJ whole genome shotgun (WGS) entry which is preliminary data.</text>
</comment>
<dbReference type="RefSeq" id="WP_369339415.1">
    <property type="nucleotide sequence ID" value="NZ_JBFYGN010000018.1"/>
</dbReference>
<dbReference type="Pfam" id="PF02321">
    <property type="entry name" value="OEP"/>
    <property type="match status" value="2"/>
</dbReference>
<sequence>MRSLSLLPVPLLGALALSGCSALGPDYAGPPDSAPTPTGFARAGDDAAISSAVPLARWWLSLGDAKLNDLIERALAANPGLDAARARLRNARLAMDLELAARLPTAGLSTMAAKVRVPDVKFGEQNIASQWLSLYTLGANASWEADLFGSHARSVQVAGASAQATAANLADVQLSLTAEVAQNYVALRAAQKRLALSREAVARQERMLALMQQRYRGGTASRLDLSKLANQLDSTRTELPAQQADIETHGNALAVLLGQAPGSLDAELAPAAELPLPPAAVAIGDPAGLLRRRPDVRAAERTLAARTAQIGVAEAAKFPQLKFSGMLGLGGSSISDLAHLGDFTLALLPQLSWSFLDFGRTAARVSQAEANRDEALAQYRSQLLAALKDAENALSRFGHRRMAVAGYARAKASADEVAALTGQRQRGGTASTLELLDAERQQILAEQNLLGALAGLNSDYIGLQKALGLGWEASPG</sequence>
<keyword evidence="4" id="KW-1185">Reference proteome</keyword>
<name>A0ABV3ZXW0_9BURK</name>
<dbReference type="Gene3D" id="1.20.1600.10">
    <property type="entry name" value="Outer membrane efflux proteins (OEP)"/>
    <property type="match status" value="1"/>
</dbReference>